<evidence type="ECO:0000313" key="2">
    <source>
        <dbReference type="Proteomes" id="UP000199385"/>
    </source>
</evidence>
<proteinExistence type="predicted"/>
<evidence type="ECO:0000313" key="1">
    <source>
        <dbReference type="EMBL" id="SBT38993.1"/>
    </source>
</evidence>
<reference evidence="2" key="1">
    <citation type="submission" date="2016-06" db="EMBL/GenBank/DDBJ databases">
        <authorList>
            <person name="Varghese N."/>
            <person name="Submissions Spin"/>
        </authorList>
    </citation>
    <scope>NUCLEOTIDE SEQUENCE [LARGE SCALE GENOMIC DNA]</scope>
    <source>
        <strain evidence="2">DSM 44815</strain>
    </source>
</reference>
<keyword evidence="2" id="KW-1185">Reference proteome</keyword>
<dbReference type="Proteomes" id="UP000199385">
    <property type="component" value="Chromosome I"/>
</dbReference>
<dbReference type="PATRIC" id="fig|261654.4.peg.765"/>
<sequence>MTDVKTFRRACHEAARRTGGALTEFRISHGPTPNFHQGIIAHPDRTAAVVGVRDIPLLAIAEPRLIEFGPARESGPLTFLDRPDLAAALARMAGFRLLSTDELRGPVDPAQWPHLSRQDLRYRQPRTLGEALFHYGD</sequence>
<dbReference type="EMBL" id="LT594323">
    <property type="protein sequence ID" value="SBT38993.1"/>
    <property type="molecule type" value="Genomic_DNA"/>
</dbReference>
<gene>
    <name evidence="1" type="ORF">GA0070611_0745</name>
</gene>
<dbReference type="AlphaFoldDB" id="A0A1A8Z570"/>
<dbReference type="RefSeq" id="WP_091672405.1">
    <property type="nucleotide sequence ID" value="NZ_LT594323.1"/>
</dbReference>
<accession>A0A1A8Z570</accession>
<dbReference type="OrthoDB" id="6313019at2"/>
<protein>
    <submittedName>
        <fullName evidence="1">Uncharacterized protein</fullName>
    </submittedName>
</protein>
<organism evidence="1 2">
    <name type="scientific">Micromonospora auratinigra</name>
    <dbReference type="NCBI Taxonomy" id="261654"/>
    <lineage>
        <taxon>Bacteria</taxon>
        <taxon>Bacillati</taxon>
        <taxon>Actinomycetota</taxon>
        <taxon>Actinomycetes</taxon>
        <taxon>Micromonosporales</taxon>
        <taxon>Micromonosporaceae</taxon>
        <taxon>Micromonospora</taxon>
    </lineage>
</organism>
<name>A0A1A8Z570_9ACTN</name>